<protein>
    <recommendedName>
        <fullName evidence="2">INO4 bHLH domain-containing protein</fullName>
    </recommendedName>
</protein>
<name>W0TFF8_KLUMD</name>
<dbReference type="Pfam" id="PF23181">
    <property type="entry name" value="bHLH_INO4"/>
    <property type="match status" value="1"/>
</dbReference>
<dbReference type="VEuPathDB" id="FungiDB:KLMA_60270"/>
<feature type="region of interest" description="Disordered" evidence="1">
    <location>
        <begin position="1"/>
        <end position="27"/>
    </location>
</feature>
<feature type="compositionally biased region" description="Basic and acidic residues" evidence="1">
    <location>
        <begin position="15"/>
        <end position="27"/>
    </location>
</feature>
<dbReference type="InterPro" id="IPR057072">
    <property type="entry name" value="bHLH_INO4"/>
</dbReference>
<feature type="domain" description="INO4 bHLH" evidence="2">
    <location>
        <begin position="29"/>
        <end position="79"/>
    </location>
</feature>
<reference evidence="3 4" key="1">
    <citation type="journal article" date="2015" name="Biotechnol. Biofuels">
        <title>Genetic basis of the highly efficient yeast Kluyveromyces marxianus: complete genome sequence and transcriptome analyses.</title>
        <authorList>
            <person name="Lertwattanasakul N."/>
            <person name="Kosaka T."/>
            <person name="Hosoyama A."/>
            <person name="Suzuki Y."/>
            <person name="Rodrussamee N."/>
            <person name="Matsutani M."/>
            <person name="Murata M."/>
            <person name="Fujimoto N."/>
            <person name="Suprayogi"/>
            <person name="Tsuchikane K."/>
            <person name="Limtong S."/>
            <person name="Fujita N."/>
            <person name="Yamada M."/>
        </authorList>
    </citation>
    <scope>NUCLEOTIDE SEQUENCE [LARGE SCALE GENOMIC DNA]</scope>
    <source>
        <strain evidence="4">DMKU3-1042 / BCC 29191 / NBRC 104275</strain>
    </source>
</reference>
<organism evidence="3 4">
    <name type="scientific">Kluyveromyces marxianus (strain DMKU3-1042 / BCC 29191 / NBRC 104275)</name>
    <name type="common">Yeast</name>
    <name type="synonym">Candida kefyr</name>
    <dbReference type="NCBI Taxonomy" id="1003335"/>
    <lineage>
        <taxon>Eukaryota</taxon>
        <taxon>Fungi</taxon>
        <taxon>Dikarya</taxon>
        <taxon>Ascomycota</taxon>
        <taxon>Saccharomycotina</taxon>
        <taxon>Saccharomycetes</taxon>
        <taxon>Saccharomycetales</taxon>
        <taxon>Saccharomycetaceae</taxon>
        <taxon>Kluyveromyces</taxon>
    </lineage>
</organism>
<dbReference type="EMBL" id="AP012218">
    <property type="protein sequence ID" value="BAO41561.1"/>
    <property type="molecule type" value="Genomic_DNA"/>
</dbReference>
<proteinExistence type="predicted"/>
<gene>
    <name evidence="3" type="ORF">KLMA_60270</name>
</gene>
<evidence type="ECO:0000256" key="1">
    <source>
        <dbReference type="SAM" id="MobiDB-lite"/>
    </source>
</evidence>
<dbReference type="GeneID" id="34717487"/>
<dbReference type="Gene3D" id="4.10.280.10">
    <property type="entry name" value="Helix-loop-helix DNA-binding domain"/>
    <property type="match status" value="1"/>
</dbReference>
<dbReference type="GO" id="GO:0046983">
    <property type="term" value="F:protein dimerization activity"/>
    <property type="evidence" value="ECO:0007669"/>
    <property type="project" value="InterPro"/>
</dbReference>
<dbReference type="SUPFAM" id="SSF47459">
    <property type="entry name" value="HLH, helix-loop-helix DNA-binding domain"/>
    <property type="match status" value="1"/>
</dbReference>
<accession>W0TFF8</accession>
<dbReference type="AlphaFoldDB" id="W0TFF8"/>
<dbReference type="KEGG" id="kmx:KLMA_60270"/>
<dbReference type="OrthoDB" id="5778525at2759"/>
<feature type="compositionally biased region" description="Polar residues" evidence="1">
    <location>
        <begin position="1"/>
        <end position="14"/>
    </location>
</feature>
<evidence type="ECO:0000259" key="2">
    <source>
        <dbReference type="Pfam" id="PF23181"/>
    </source>
</evidence>
<evidence type="ECO:0000313" key="3">
    <source>
        <dbReference type="EMBL" id="BAO41561.1"/>
    </source>
</evidence>
<dbReference type="RefSeq" id="XP_022677344.1">
    <property type="nucleotide sequence ID" value="XM_022820931.1"/>
</dbReference>
<dbReference type="InterPro" id="IPR036638">
    <property type="entry name" value="HLH_DNA-bd_sf"/>
</dbReference>
<sequence>MSIGQNRLNTNVGKTKSERKSRTKFDPAEQRYKHVSCEKNRRSSIRCSYDKLVDLVPGLTDKERRSEWKIYVKSMYILRLFTTRVIITKGYLLT</sequence>
<dbReference type="Proteomes" id="UP000065495">
    <property type="component" value="Chromosome 6"/>
</dbReference>
<evidence type="ECO:0000313" key="4">
    <source>
        <dbReference type="Proteomes" id="UP000065495"/>
    </source>
</evidence>